<evidence type="ECO:0000313" key="1">
    <source>
        <dbReference type="Ensembl" id="ENSACDP00005023920.1"/>
    </source>
</evidence>
<proteinExistence type="predicted"/>
<keyword evidence="2" id="KW-1185">Reference proteome</keyword>
<accession>A0A8B9EMD1</accession>
<sequence>GAFLASLGLTGPTVANWDTKQQPKVVERLLLLHIEHWSQLMLNTNAYSTPQTPDVKVSLLGSALVLWTLLPPTGEYWVLLGPPGAD</sequence>
<dbReference type="Ensembl" id="ENSACDT00005028595.1">
    <property type="protein sequence ID" value="ENSACDP00005023920.1"/>
    <property type="gene ID" value="ENSACDG00005017364.1"/>
</dbReference>
<protein>
    <submittedName>
        <fullName evidence="1">Uncharacterized protein</fullName>
    </submittedName>
</protein>
<dbReference type="AlphaFoldDB" id="A0A8B9EMD1"/>
<organism evidence="1 2">
    <name type="scientific">Anser cygnoides</name>
    <name type="common">Swan goose</name>
    <dbReference type="NCBI Taxonomy" id="8845"/>
    <lineage>
        <taxon>Eukaryota</taxon>
        <taxon>Metazoa</taxon>
        <taxon>Chordata</taxon>
        <taxon>Craniata</taxon>
        <taxon>Vertebrata</taxon>
        <taxon>Euteleostomi</taxon>
        <taxon>Archelosauria</taxon>
        <taxon>Archosauria</taxon>
        <taxon>Dinosauria</taxon>
        <taxon>Saurischia</taxon>
        <taxon>Theropoda</taxon>
        <taxon>Coelurosauria</taxon>
        <taxon>Aves</taxon>
        <taxon>Neognathae</taxon>
        <taxon>Galloanserae</taxon>
        <taxon>Anseriformes</taxon>
        <taxon>Anatidae</taxon>
        <taxon>Anserinae</taxon>
        <taxon>Anser</taxon>
    </lineage>
</organism>
<name>A0A8B9EMD1_ANSCY</name>
<reference evidence="1" key="1">
    <citation type="submission" date="2025-08" db="UniProtKB">
        <authorList>
            <consortium name="Ensembl"/>
        </authorList>
    </citation>
    <scope>IDENTIFICATION</scope>
</reference>
<reference evidence="1" key="2">
    <citation type="submission" date="2025-09" db="UniProtKB">
        <authorList>
            <consortium name="Ensembl"/>
        </authorList>
    </citation>
    <scope>IDENTIFICATION</scope>
</reference>
<evidence type="ECO:0000313" key="2">
    <source>
        <dbReference type="Proteomes" id="UP000694521"/>
    </source>
</evidence>
<dbReference type="Proteomes" id="UP000694521">
    <property type="component" value="Unplaced"/>
</dbReference>